<evidence type="ECO:0000256" key="2">
    <source>
        <dbReference type="ARBA" id="ARBA00022692"/>
    </source>
</evidence>
<evidence type="ECO:0000256" key="4">
    <source>
        <dbReference type="ARBA" id="ARBA00023136"/>
    </source>
</evidence>
<dbReference type="Pfam" id="PF01794">
    <property type="entry name" value="Ferric_reduct"/>
    <property type="match status" value="1"/>
</dbReference>
<protein>
    <submittedName>
        <fullName evidence="7">Ferric reductase-like transmembrane domain-containing protein</fullName>
    </submittedName>
</protein>
<proteinExistence type="predicted"/>
<dbReference type="InterPro" id="IPR013130">
    <property type="entry name" value="Fe3_Rdtase_TM_dom"/>
</dbReference>
<feature type="transmembrane region" description="Helical" evidence="5">
    <location>
        <begin position="58"/>
        <end position="80"/>
    </location>
</feature>
<feature type="transmembrane region" description="Helical" evidence="5">
    <location>
        <begin position="122"/>
        <end position="143"/>
    </location>
</feature>
<feature type="transmembrane region" description="Helical" evidence="5">
    <location>
        <begin position="155"/>
        <end position="173"/>
    </location>
</feature>
<dbReference type="RefSeq" id="WP_235121294.1">
    <property type="nucleotide sequence ID" value="NZ_CP090978.1"/>
</dbReference>
<evidence type="ECO:0000259" key="6">
    <source>
        <dbReference type="Pfam" id="PF01794"/>
    </source>
</evidence>
<evidence type="ECO:0000256" key="3">
    <source>
        <dbReference type="ARBA" id="ARBA00022989"/>
    </source>
</evidence>
<gene>
    <name evidence="7" type="ORF">L0M14_06015</name>
</gene>
<feature type="transmembrane region" description="Helical" evidence="5">
    <location>
        <begin position="92"/>
        <end position="110"/>
    </location>
</feature>
<comment type="subcellular location">
    <subcellularLocation>
        <location evidence="1">Membrane</location>
        <topology evidence="1">Multi-pass membrane protein</topology>
    </subcellularLocation>
</comment>
<keyword evidence="8" id="KW-1185">Reference proteome</keyword>
<keyword evidence="2 5" id="KW-0812">Transmembrane</keyword>
<evidence type="ECO:0000313" key="7">
    <source>
        <dbReference type="EMBL" id="UJF34720.1"/>
    </source>
</evidence>
<accession>A0ABY3SNL3</accession>
<dbReference type="Proteomes" id="UP001649230">
    <property type="component" value="Chromosome"/>
</dbReference>
<evidence type="ECO:0000313" key="8">
    <source>
        <dbReference type="Proteomes" id="UP001649230"/>
    </source>
</evidence>
<dbReference type="EMBL" id="CP090978">
    <property type="protein sequence ID" value="UJF34720.1"/>
    <property type="molecule type" value="Genomic_DNA"/>
</dbReference>
<keyword evidence="4 5" id="KW-0472">Membrane</keyword>
<feature type="domain" description="Ferric oxidoreductase" evidence="6">
    <location>
        <begin position="17"/>
        <end position="137"/>
    </location>
</feature>
<keyword evidence="3 5" id="KW-1133">Transmembrane helix</keyword>
<evidence type="ECO:0000256" key="1">
    <source>
        <dbReference type="ARBA" id="ARBA00004141"/>
    </source>
</evidence>
<sequence length="192" mass="21333">MIDFLVNMPTWNLIRIFGIASYLCLFLGMVLGISYSFPSLKSKRAQLLKWHTGTNITGTLLALLHAMLLIIDVYMPFSWMDIIVPFHASNSTVLNALGTIAFYGLIVVLLTSDLRNKLGRKVWLAFHFLSYPLFVLALIHGLFEGTDSSNILIKLMYYVSAAVLVGLTVARATESRGKTKVSVGPVKHVKNV</sequence>
<feature type="transmembrane region" description="Helical" evidence="5">
    <location>
        <begin position="12"/>
        <end position="37"/>
    </location>
</feature>
<name>A0ABY3SNL3_9BACL</name>
<organism evidence="7 8">
    <name type="scientific">Paenibacillus hexagrammi</name>
    <dbReference type="NCBI Taxonomy" id="2908839"/>
    <lineage>
        <taxon>Bacteria</taxon>
        <taxon>Bacillati</taxon>
        <taxon>Bacillota</taxon>
        <taxon>Bacilli</taxon>
        <taxon>Bacillales</taxon>
        <taxon>Paenibacillaceae</taxon>
        <taxon>Paenibacillus</taxon>
    </lineage>
</organism>
<reference evidence="7 8" key="1">
    <citation type="journal article" date="2024" name="Int. J. Syst. Evol. Microbiol.">
        <title>Paenibacillus hexagrammi sp. nov., a novel bacterium isolated from the gut content of Hexagrammos agrammus.</title>
        <authorList>
            <person name="Jung H.K."/>
            <person name="Kim D.G."/>
            <person name="Zin H."/>
            <person name="Park J."/>
            <person name="Jung H."/>
            <person name="Kim Y.O."/>
            <person name="Kong H.J."/>
            <person name="Kim J.W."/>
            <person name="Kim Y.S."/>
        </authorList>
    </citation>
    <scope>NUCLEOTIDE SEQUENCE [LARGE SCALE GENOMIC DNA]</scope>
    <source>
        <strain evidence="7 8">YPD9-1</strain>
    </source>
</reference>
<evidence type="ECO:0000256" key="5">
    <source>
        <dbReference type="SAM" id="Phobius"/>
    </source>
</evidence>